<feature type="repeat" description="PPR" evidence="2">
    <location>
        <begin position="512"/>
        <end position="546"/>
    </location>
</feature>
<dbReference type="Proteomes" id="UP000825935">
    <property type="component" value="Chromosome 10"/>
</dbReference>
<dbReference type="Pfam" id="PF01535">
    <property type="entry name" value="PPR"/>
    <property type="match status" value="4"/>
</dbReference>
<evidence type="ECO:0000256" key="2">
    <source>
        <dbReference type="PROSITE-ProRule" id="PRU00708"/>
    </source>
</evidence>
<dbReference type="InterPro" id="IPR002885">
    <property type="entry name" value="PPR_rpt"/>
</dbReference>
<dbReference type="Pfam" id="PF13041">
    <property type="entry name" value="PPR_2"/>
    <property type="match status" value="4"/>
</dbReference>
<protein>
    <recommendedName>
        <fullName evidence="5">Pentatricopeptide repeat-containing protein</fullName>
    </recommendedName>
</protein>
<dbReference type="OrthoDB" id="185373at2759"/>
<dbReference type="OMA" id="IFLVKAC"/>
<dbReference type="InterPro" id="IPR046960">
    <property type="entry name" value="PPR_At4g14850-like_plant"/>
</dbReference>
<dbReference type="FunFam" id="1.25.40.10:FF:000344">
    <property type="entry name" value="Pentatricopeptide repeat-containing protein"/>
    <property type="match status" value="1"/>
</dbReference>
<dbReference type="FunFam" id="1.25.40.10:FF:000381">
    <property type="entry name" value="Pentatricopeptide repeat-containing protein"/>
    <property type="match status" value="1"/>
</dbReference>
<dbReference type="Gene3D" id="1.25.40.10">
    <property type="entry name" value="Tetratricopeptide repeat domain"/>
    <property type="match status" value="5"/>
</dbReference>
<evidence type="ECO:0000256" key="1">
    <source>
        <dbReference type="ARBA" id="ARBA00022737"/>
    </source>
</evidence>
<dbReference type="NCBIfam" id="TIGR00756">
    <property type="entry name" value="PPR"/>
    <property type="match status" value="6"/>
</dbReference>
<proteinExistence type="predicted"/>
<dbReference type="FunFam" id="1.25.40.10:FF:000158">
    <property type="entry name" value="pentatricopeptide repeat-containing protein At2g33680"/>
    <property type="match status" value="1"/>
</dbReference>
<sequence length="675" mass="74291">MKPCSKNSWNQLISDHIKHGDMQGALSVYWNLRDSATFHPTRSTLIFLVKACATLKELEKGSALHSDIIRSRLFDKDAHVVSTLIDMYAKCGSLAQAQATFDATSNRDVVMWTALIGGYADAGDGENALYLAKQMECSGVTPDLFTILCCLKACRSSNSLAQAYGIHLQAILRGLEGVPVVGNTLVDMYAKYGMLETAHKVFDSLLDKNVVSWTALISGYTEHGHGESALGCFKQMHHYHSCSNTVTFICVLKACSTIGAVADGQYVHSEIVKRGLEREPLVGNTLINMYAKWGFLAEAHAVLDKVPDVNVVACNALLSGYVDHGNAEEVFTFFEEMQKLQIAPNSITFVCCLKACRSTGVTGKSFRLHKEIIKAGCEKVLLVSSTLADTYAKSGFLAEAQTVFNTLPVRDVIAWTALITGYAEHDRGDDALYYLEEMQREGVYMNVATLTSALKACANVGAVVKGKEIHTDVFRKGLENDSLVSSSLVCMYAKSGFLKEANNVFDMLPVQDEVAFNSLLIAYAQIGESDAIFSLFDKMCTEDRRPDMVTFIGVLHACSHSALVDEGQISLNILSSDYGIIPTVEHCSCMIDLFSRAGNLCRIFTMILKMPFHPGTVEWITVLGACQRWSDERIGKLAFEHAVELDNRNIGAYTSMYNICADVYMKEVIGHEYRN</sequence>
<feature type="repeat" description="PPR" evidence="2">
    <location>
        <begin position="310"/>
        <end position="344"/>
    </location>
</feature>
<dbReference type="GO" id="GO:0003723">
    <property type="term" value="F:RNA binding"/>
    <property type="evidence" value="ECO:0007669"/>
    <property type="project" value="InterPro"/>
</dbReference>
<keyword evidence="1" id="KW-0677">Repeat</keyword>
<keyword evidence="4" id="KW-1185">Reference proteome</keyword>
<dbReference type="AlphaFoldDB" id="A0A8T2TYB3"/>
<dbReference type="EMBL" id="CM035415">
    <property type="protein sequence ID" value="KAH7426425.1"/>
    <property type="molecule type" value="Genomic_DNA"/>
</dbReference>
<evidence type="ECO:0000313" key="3">
    <source>
        <dbReference type="EMBL" id="KAH7426425.1"/>
    </source>
</evidence>
<dbReference type="GO" id="GO:0048731">
    <property type="term" value="P:system development"/>
    <property type="evidence" value="ECO:0007669"/>
    <property type="project" value="UniProtKB-ARBA"/>
</dbReference>
<dbReference type="PROSITE" id="PS51375">
    <property type="entry name" value="PPR"/>
    <property type="match status" value="5"/>
</dbReference>
<comment type="caution">
    <text evidence="3">The sequence shown here is derived from an EMBL/GenBank/DDBJ whole genome shotgun (WGS) entry which is preliminary data.</text>
</comment>
<name>A0A8T2TYB3_CERRI</name>
<accession>A0A8T2TYB3</accession>
<organism evidence="3 4">
    <name type="scientific">Ceratopteris richardii</name>
    <name type="common">Triangle waterfern</name>
    <dbReference type="NCBI Taxonomy" id="49495"/>
    <lineage>
        <taxon>Eukaryota</taxon>
        <taxon>Viridiplantae</taxon>
        <taxon>Streptophyta</taxon>
        <taxon>Embryophyta</taxon>
        <taxon>Tracheophyta</taxon>
        <taxon>Polypodiopsida</taxon>
        <taxon>Polypodiidae</taxon>
        <taxon>Polypodiales</taxon>
        <taxon>Pteridineae</taxon>
        <taxon>Pteridaceae</taxon>
        <taxon>Parkerioideae</taxon>
        <taxon>Ceratopteris</taxon>
    </lineage>
</organism>
<dbReference type="FunFam" id="1.25.40.10:FF:000031">
    <property type="entry name" value="Pentatricopeptide repeat-containing protein mitochondrial"/>
    <property type="match status" value="1"/>
</dbReference>
<gene>
    <name evidence="3" type="ORF">KP509_10G001600</name>
</gene>
<feature type="repeat" description="PPR" evidence="2">
    <location>
        <begin position="411"/>
        <end position="445"/>
    </location>
</feature>
<feature type="repeat" description="PPR" evidence="2">
    <location>
        <begin position="209"/>
        <end position="243"/>
    </location>
</feature>
<dbReference type="InterPro" id="IPR011990">
    <property type="entry name" value="TPR-like_helical_dom_sf"/>
</dbReference>
<reference evidence="3" key="1">
    <citation type="submission" date="2021-08" db="EMBL/GenBank/DDBJ databases">
        <title>WGS assembly of Ceratopteris richardii.</title>
        <authorList>
            <person name="Marchant D.B."/>
            <person name="Chen G."/>
            <person name="Jenkins J."/>
            <person name="Shu S."/>
            <person name="Leebens-Mack J."/>
            <person name="Grimwood J."/>
            <person name="Schmutz J."/>
            <person name="Soltis P."/>
            <person name="Soltis D."/>
            <person name="Chen Z.-H."/>
        </authorList>
    </citation>
    <scope>NUCLEOTIDE SEQUENCE</scope>
    <source>
        <strain evidence="3">Whitten #5841</strain>
        <tissue evidence="3">Leaf</tissue>
    </source>
</reference>
<feature type="repeat" description="PPR" evidence="2">
    <location>
        <begin position="108"/>
        <end position="142"/>
    </location>
</feature>
<dbReference type="PANTHER" id="PTHR24015:SF548">
    <property type="entry name" value="OS08G0340900 PROTEIN"/>
    <property type="match status" value="1"/>
</dbReference>
<evidence type="ECO:0008006" key="5">
    <source>
        <dbReference type="Google" id="ProtNLM"/>
    </source>
</evidence>
<dbReference type="GO" id="GO:0009451">
    <property type="term" value="P:RNA modification"/>
    <property type="evidence" value="ECO:0007669"/>
    <property type="project" value="InterPro"/>
</dbReference>
<dbReference type="PANTHER" id="PTHR24015">
    <property type="entry name" value="OS07G0578800 PROTEIN-RELATED"/>
    <property type="match status" value="1"/>
</dbReference>
<evidence type="ECO:0000313" key="4">
    <source>
        <dbReference type="Proteomes" id="UP000825935"/>
    </source>
</evidence>